<dbReference type="GO" id="GO:0004141">
    <property type="term" value="F:dethiobiotin synthase activity"/>
    <property type="evidence" value="ECO:0007669"/>
    <property type="project" value="UniProtKB-UniRule"/>
</dbReference>
<dbReference type="PANTHER" id="PTHR43210:SF5">
    <property type="entry name" value="DETHIOBIOTIN SYNTHETASE"/>
    <property type="match status" value="1"/>
</dbReference>
<evidence type="ECO:0000313" key="3">
    <source>
        <dbReference type="EMBL" id="KLD99049.1"/>
    </source>
</evidence>
<comment type="catalytic activity">
    <reaction evidence="2">
        <text>(7R,8S)-7,8-diammoniononanoate + CO2 + ATP = (4R,5S)-dethiobiotin + ADP + phosphate + 3 H(+)</text>
        <dbReference type="Rhea" id="RHEA:15805"/>
        <dbReference type="ChEBI" id="CHEBI:15378"/>
        <dbReference type="ChEBI" id="CHEBI:16526"/>
        <dbReference type="ChEBI" id="CHEBI:30616"/>
        <dbReference type="ChEBI" id="CHEBI:43474"/>
        <dbReference type="ChEBI" id="CHEBI:149469"/>
        <dbReference type="ChEBI" id="CHEBI:149473"/>
        <dbReference type="ChEBI" id="CHEBI:456216"/>
        <dbReference type="EC" id="6.3.3.3"/>
    </reaction>
</comment>
<dbReference type="Proteomes" id="UP000035514">
    <property type="component" value="Unassembled WGS sequence"/>
</dbReference>
<keyword evidence="2" id="KW-0479">Metal-binding</keyword>
<feature type="binding site" evidence="2">
    <location>
        <position position="124"/>
    </location>
    <ligand>
        <name>Mg(2+)</name>
        <dbReference type="ChEBI" id="CHEBI:18420"/>
    </ligand>
</feature>
<evidence type="ECO:0000313" key="4">
    <source>
        <dbReference type="Proteomes" id="UP000035514"/>
    </source>
</evidence>
<feature type="binding site" evidence="2">
    <location>
        <position position="62"/>
    </location>
    <ligand>
        <name>Mg(2+)</name>
        <dbReference type="ChEBI" id="CHEBI:18420"/>
    </ligand>
</feature>
<name>A0A0G9JZL9_9BACT</name>
<dbReference type="HAMAP" id="MF_00336">
    <property type="entry name" value="BioD"/>
    <property type="match status" value="1"/>
</dbReference>
<keyword evidence="2" id="KW-0547">Nucleotide-binding</keyword>
<comment type="cofactor">
    <cofactor evidence="2">
        <name>Mg(2+)</name>
        <dbReference type="ChEBI" id="CHEBI:18420"/>
    </cofactor>
</comment>
<reference evidence="3 4" key="1">
    <citation type="submission" date="2014-01" db="EMBL/GenBank/DDBJ databases">
        <title>Development of a Comparative Genomic Fingerprinting Assay for High Resolution Genotyping of Arcobacter butzleri.</title>
        <authorList>
            <person name="Webb A.L."/>
            <person name="Inglis G.D."/>
            <person name="Kruczkiewicz P."/>
            <person name="Selinger L.B."/>
            <person name="Taboada E.N."/>
        </authorList>
    </citation>
    <scope>NUCLEOTIDE SEQUENCE [LARGE SCALE GENOMIC DNA]</scope>
    <source>
        <strain evidence="3 4">L348</strain>
    </source>
</reference>
<feature type="binding site" evidence="2">
    <location>
        <position position="50"/>
    </location>
    <ligand>
        <name>substrate</name>
    </ligand>
</feature>
<gene>
    <name evidence="2" type="primary">bioD</name>
    <name evidence="3" type="ORF">AA20_07510</name>
</gene>
<keyword evidence="2" id="KW-0460">Magnesium</keyword>
<dbReference type="EC" id="6.3.3.3" evidence="2"/>
<dbReference type="SUPFAM" id="SSF52540">
    <property type="entry name" value="P-loop containing nucleoside triphosphate hydrolases"/>
    <property type="match status" value="1"/>
</dbReference>
<evidence type="ECO:0000256" key="2">
    <source>
        <dbReference type="HAMAP-Rule" id="MF_00336"/>
    </source>
</evidence>
<dbReference type="Pfam" id="PF13500">
    <property type="entry name" value="AAA_26"/>
    <property type="match status" value="1"/>
</dbReference>
<keyword evidence="1 2" id="KW-0093">Biotin biosynthesis</keyword>
<feature type="binding site" evidence="2">
    <location>
        <position position="25"/>
    </location>
    <ligand>
        <name>Mg(2+)</name>
        <dbReference type="ChEBI" id="CHEBI:18420"/>
    </ligand>
</feature>
<dbReference type="PATRIC" id="fig|1447256.3.peg.1463"/>
<comment type="pathway">
    <text evidence="2">Cofactor biosynthesis; biotin biosynthesis; biotin from 7,8-diaminononanoate: step 1/2.</text>
</comment>
<feature type="binding site" evidence="2">
    <location>
        <begin position="124"/>
        <end position="127"/>
    </location>
    <ligand>
        <name>ATP</name>
        <dbReference type="ChEBI" id="CHEBI:30616"/>
    </ligand>
</feature>
<feature type="binding site" evidence="2">
    <location>
        <position position="210"/>
    </location>
    <ligand>
        <name>ATP</name>
        <dbReference type="ChEBI" id="CHEBI:30616"/>
    </ligand>
</feature>
<feature type="active site" evidence="2">
    <location>
        <position position="46"/>
    </location>
</feature>
<dbReference type="UniPathway" id="UPA00078">
    <property type="reaction ID" value="UER00161"/>
</dbReference>
<dbReference type="InterPro" id="IPR004472">
    <property type="entry name" value="DTB_synth_BioD"/>
</dbReference>
<dbReference type="GO" id="GO:0005524">
    <property type="term" value="F:ATP binding"/>
    <property type="evidence" value="ECO:0007669"/>
    <property type="project" value="UniProtKB-UniRule"/>
</dbReference>
<evidence type="ECO:0000256" key="1">
    <source>
        <dbReference type="ARBA" id="ARBA00022756"/>
    </source>
</evidence>
<accession>A0A0G9JZL9</accession>
<protein>
    <recommendedName>
        <fullName evidence="2">ATP-dependent dethiobiotin synthetase BioD</fullName>
        <ecNumber evidence="2">6.3.3.3</ecNumber>
    </recommendedName>
    <alternativeName>
        <fullName evidence="2">DTB synthetase</fullName>
        <shortName evidence="2">DTBS</shortName>
    </alternativeName>
    <alternativeName>
        <fullName evidence="2">Dethiobiotin synthase</fullName>
    </alternativeName>
</protein>
<dbReference type="RefSeq" id="WP_046996848.1">
    <property type="nucleotide sequence ID" value="NZ_JAIQ01000107.1"/>
</dbReference>
<comment type="subcellular location">
    <subcellularLocation>
        <location evidence="2">Cytoplasm</location>
    </subcellularLocation>
</comment>
<dbReference type="InterPro" id="IPR027417">
    <property type="entry name" value="P-loop_NTPase"/>
</dbReference>
<feature type="binding site" evidence="2">
    <location>
        <begin position="21"/>
        <end position="26"/>
    </location>
    <ligand>
        <name>ATP</name>
        <dbReference type="ChEBI" id="CHEBI:30616"/>
    </ligand>
</feature>
<dbReference type="GO" id="GO:0009102">
    <property type="term" value="P:biotin biosynthetic process"/>
    <property type="evidence" value="ECO:0007669"/>
    <property type="project" value="UniProtKB-UniRule"/>
</dbReference>
<comment type="function">
    <text evidence="2">Catalyzes a mechanistically unusual reaction, the ATP-dependent insertion of CO2 between the N7 and N8 nitrogen atoms of 7,8-diaminopelargonic acid (DAPA, also called 7,8-diammoniononanoate) to form a ureido ring.</text>
</comment>
<dbReference type="CDD" id="cd03109">
    <property type="entry name" value="DTBS"/>
    <property type="match status" value="1"/>
</dbReference>
<dbReference type="Gene3D" id="3.40.50.300">
    <property type="entry name" value="P-loop containing nucleotide triphosphate hydrolases"/>
    <property type="match status" value="1"/>
</dbReference>
<dbReference type="EMBL" id="JAIQ01000107">
    <property type="protein sequence ID" value="KLD99049.1"/>
    <property type="molecule type" value="Genomic_DNA"/>
</dbReference>
<comment type="caution">
    <text evidence="2">Lacks conserved residue(s) required for the propagation of feature annotation.</text>
</comment>
<comment type="subunit">
    <text evidence="2">Homodimer.</text>
</comment>
<keyword evidence="2" id="KW-0963">Cytoplasm</keyword>
<dbReference type="GO" id="GO:0005829">
    <property type="term" value="C:cytosol"/>
    <property type="evidence" value="ECO:0007669"/>
    <property type="project" value="TreeGrafter"/>
</dbReference>
<dbReference type="AlphaFoldDB" id="A0A0G9JZL9"/>
<keyword evidence="2" id="KW-0067">ATP-binding</keyword>
<keyword evidence="2" id="KW-0436">Ligase</keyword>
<proteinExistence type="inferred from homology"/>
<dbReference type="PIRSF" id="PIRSF006755">
    <property type="entry name" value="DTB_synth"/>
    <property type="match status" value="1"/>
</dbReference>
<dbReference type="PANTHER" id="PTHR43210">
    <property type="entry name" value="DETHIOBIOTIN SYNTHETASE"/>
    <property type="match status" value="1"/>
</dbReference>
<comment type="caution">
    <text evidence="3">The sequence shown here is derived from an EMBL/GenBank/DDBJ whole genome shotgun (WGS) entry which is preliminary data.</text>
</comment>
<comment type="similarity">
    <text evidence="2">Belongs to the dethiobiotin synthetase family.</text>
</comment>
<organism evidence="3 4">
    <name type="scientific">Aliarcobacter butzleri L348</name>
    <dbReference type="NCBI Taxonomy" id="1447256"/>
    <lineage>
        <taxon>Bacteria</taxon>
        <taxon>Pseudomonadati</taxon>
        <taxon>Campylobacterota</taxon>
        <taxon>Epsilonproteobacteria</taxon>
        <taxon>Campylobacterales</taxon>
        <taxon>Arcobacteraceae</taxon>
        <taxon>Aliarcobacter</taxon>
    </lineage>
</organism>
<dbReference type="NCBIfam" id="TIGR00347">
    <property type="entry name" value="bioD"/>
    <property type="match status" value="1"/>
</dbReference>
<sequence>MKNDITYYKNKSIFVSATNTDVGKTYACEKFLNYFAKNGLKVGYFKPCETGVINNKPLDGTKMFELVKKLNPIFEKLSINDVVPYQFELPAAPYIASQNTNIDIEFLKEKKKYLQSFCDILIIEGAGGLMVPLKKDIFMIDLINIFDSLAFLITPSKLGCINDTLLSIEALKNRNIDFEFFINLYKDEDSFEKVSKPFLIEYFGNLNFLQDL</sequence>
<dbReference type="GO" id="GO:0000287">
    <property type="term" value="F:magnesium ion binding"/>
    <property type="evidence" value="ECO:0007669"/>
    <property type="project" value="UniProtKB-UniRule"/>
</dbReference>